<gene>
    <name evidence="3" type="ORF">G9B72_003524</name>
</gene>
<dbReference type="AlphaFoldDB" id="A0A743Q5Y2"/>
<name>A0A743Q5Y2_SALER</name>
<proteinExistence type="predicted"/>
<evidence type="ECO:0000256" key="1">
    <source>
        <dbReference type="SAM" id="MobiDB-lite"/>
    </source>
</evidence>
<reference evidence="3" key="1">
    <citation type="journal article" date="2018" name="Genome Biol.">
        <title>SKESA: strategic k-mer extension for scrupulous assemblies.</title>
        <authorList>
            <person name="Souvorov A."/>
            <person name="Agarwala R."/>
            <person name="Lipman D.J."/>
        </authorList>
    </citation>
    <scope>NUCLEOTIDE SEQUENCE</scope>
    <source>
        <strain evidence="3">MA.CCC_In-Sin1</strain>
    </source>
</reference>
<feature type="region of interest" description="Disordered" evidence="1">
    <location>
        <begin position="63"/>
        <end position="93"/>
    </location>
</feature>
<keyword evidence="2" id="KW-0472">Membrane</keyword>
<reference evidence="3" key="2">
    <citation type="submission" date="2020-02" db="EMBL/GenBank/DDBJ databases">
        <authorList>
            <consortium name="NCBI Pathogen Detection Project"/>
        </authorList>
    </citation>
    <scope>NUCLEOTIDE SEQUENCE</scope>
    <source>
        <strain evidence="3">MA.CCC_In-Sin1</strain>
    </source>
</reference>
<organism evidence="3">
    <name type="scientific">Salmonella enterica</name>
    <name type="common">Salmonella choleraesuis</name>
    <dbReference type="NCBI Taxonomy" id="28901"/>
    <lineage>
        <taxon>Bacteria</taxon>
        <taxon>Pseudomonadati</taxon>
        <taxon>Pseudomonadota</taxon>
        <taxon>Gammaproteobacteria</taxon>
        <taxon>Enterobacterales</taxon>
        <taxon>Enterobacteriaceae</taxon>
        <taxon>Salmonella</taxon>
    </lineage>
</organism>
<dbReference type="EMBL" id="DAAUOP010000005">
    <property type="protein sequence ID" value="HAF2157360.1"/>
    <property type="molecule type" value="Genomic_DNA"/>
</dbReference>
<feature type="compositionally biased region" description="Basic and acidic residues" evidence="1">
    <location>
        <begin position="76"/>
        <end position="93"/>
    </location>
</feature>
<keyword evidence="2" id="KW-1133">Transmembrane helix</keyword>
<keyword evidence="2" id="KW-0812">Transmembrane</keyword>
<feature type="transmembrane region" description="Helical" evidence="2">
    <location>
        <begin position="35"/>
        <end position="54"/>
    </location>
</feature>
<protein>
    <submittedName>
        <fullName evidence="3">Uncharacterized protein</fullName>
    </submittedName>
</protein>
<accession>A0A743Q5Y2</accession>
<comment type="caution">
    <text evidence="3">The sequence shown here is derived from an EMBL/GenBank/DDBJ whole genome shotgun (WGS) entry which is preliminary data.</text>
</comment>
<sequence>MLKQKGKRPVALLILFYILWVISDMSSSTVFQQIYYVLCLIASILALGVFVVCVEPNERAMEKRLSTDVKPSVELPQEKERNASEWVESTKSK</sequence>
<evidence type="ECO:0000313" key="3">
    <source>
        <dbReference type="EMBL" id="HAF2157360.1"/>
    </source>
</evidence>
<evidence type="ECO:0000256" key="2">
    <source>
        <dbReference type="SAM" id="Phobius"/>
    </source>
</evidence>